<dbReference type="GO" id="GO:0005886">
    <property type="term" value="C:plasma membrane"/>
    <property type="evidence" value="ECO:0007669"/>
    <property type="project" value="UniProtKB-SubCell"/>
</dbReference>
<evidence type="ECO:0000259" key="7">
    <source>
        <dbReference type="Pfam" id="PF00535"/>
    </source>
</evidence>
<dbReference type="AlphaFoldDB" id="A0AAJ0XHY4"/>
<dbReference type="PANTHER" id="PTHR43646">
    <property type="entry name" value="GLYCOSYLTRANSFERASE"/>
    <property type="match status" value="1"/>
</dbReference>
<evidence type="ECO:0000256" key="5">
    <source>
        <dbReference type="ARBA" id="ARBA00023136"/>
    </source>
</evidence>
<dbReference type="Gene3D" id="3.90.550.10">
    <property type="entry name" value="Spore Coat Polysaccharide Biosynthesis Protein SpsA, Chain A"/>
    <property type="match status" value="1"/>
</dbReference>
<evidence type="ECO:0000313" key="8">
    <source>
        <dbReference type="EMBL" id="MBK5932266.1"/>
    </source>
</evidence>
<evidence type="ECO:0000313" key="9">
    <source>
        <dbReference type="Proteomes" id="UP001296967"/>
    </source>
</evidence>
<evidence type="ECO:0000256" key="1">
    <source>
        <dbReference type="ARBA" id="ARBA00004236"/>
    </source>
</evidence>
<dbReference type="PANTHER" id="PTHR43646:SF2">
    <property type="entry name" value="GLYCOSYLTRANSFERASE 2-LIKE DOMAIN-CONTAINING PROTEIN"/>
    <property type="match status" value="1"/>
</dbReference>
<proteinExistence type="predicted"/>
<feature type="domain" description="Glycosyltransferase 2-like" evidence="7">
    <location>
        <begin position="4"/>
        <end position="105"/>
    </location>
</feature>
<evidence type="ECO:0000256" key="6">
    <source>
        <dbReference type="SAM" id="MobiDB-lite"/>
    </source>
</evidence>
<sequence>MKLSIIISTLNEAETIGALLADLARLRIEGAKLILVDGGSRDATLARAAVGVDQILHAPRGRAAQMNAGAQAATGDLFWFLHADTRVPEDAIAALQRAAAQAVSGLYEADGDVLMPMRLTQLRRAEAHRARTKELKQPKLPRKTAEQPRDAGAWAGFWGRFDVQLSGRHPLLRLVERGMNTRSRLTGIATATGDQGLFVSRAAFERVGSFPPLALMEDLALSAALRRLARPVCLRARLLASSRRWEQGGVLRTILLMWRLRLAYALGANPHRLAARSHGQEKTHPSGPDGPSTMT</sequence>
<feature type="region of interest" description="Disordered" evidence="6">
    <location>
        <begin position="274"/>
        <end position="295"/>
    </location>
</feature>
<dbReference type="Proteomes" id="UP001296967">
    <property type="component" value="Unassembled WGS sequence"/>
</dbReference>
<name>A0AAJ0XHY4_HALSE</name>
<gene>
    <name evidence="8" type="ORF">CCR82_17430</name>
</gene>
<dbReference type="InterPro" id="IPR026461">
    <property type="entry name" value="Trfase_2_rSAM/seldom_assoc"/>
</dbReference>
<dbReference type="GO" id="GO:0016757">
    <property type="term" value="F:glycosyltransferase activity"/>
    <property type="evidence" value="ECO:0007669"/>
    <property type="project" value="UniProtKB-KW"/>
</dbReference>
<comment type="caution">
    <text evidence="8">The sequence shown here is derived from an EMBL/GenBank/DDBJ whole genome shotgun (WGS) entry which is preliminary data.</text>
</comment>
<reference evidence="8" key="1">
    <citation type="submission" date="2017-05" db="EMBL/GenBank/DDBJ databases">
        <authorList>
            <person name="Imhoff J.F."/>
            <person name="Rahn T."/>
            <person name="Kuenzel S."/>
            <person name="Neulinger S.C."/>
        </authorList>
    </citation>
    <scope>NUCLEOTIDE SEQUENCE</scope>
    <source>
        <strain evidence="8">DSM 4395</strain>
    </source>
</reference>
<protein>
    <recommendedName>
        <fullName evidence="7">Glycosyltransferase 2-like domain-containing protein</fullName>
    </recommendedName>
</protein>
<evidence type="ECO:0000256" key="4">
    <source>
        <dbReference type="ARBA" id="ARBA00022679"/>
    </source>
</evidence>
<dbReference type="InterPro" id="IPR001173">
    <property type="entry name" value="Glyco_trans_2-like"/>
</dbReference>
<dbReference type="RefSeq" id="WP_201247108.1">
    <property type="nucleotide sequence ID" value="NZ_NHSF01000085.1"/>
</dbReference>
<reference evidence="8" key="2">
    <citation type="journal article" date="2020" name="Microorganisms">
        <title>Osmotic Adaptation and Compatible Solute Biosynthesis of Phototrophic Bacteria as Revealed from Genome Analyses.</title>
        <authorList>
            <person name="Imhoff J.F."/>
            <person name="Rahn T."/>
            <person name="Kunzel S."/>
            <person name="Keller A."/>
            <person name="Neulinger S.C."/>
        </authorList>
    </citation>
    <scope>NUCLEOTIDE SEQUENCE</scope>
    <source>
        <strain evidence="8">DSM 4395</strain>
    </source>
</reference>
<keyword evidence="2" id="KW-1003">Cell membrane</keyword>
<keyword evidence="5" id="KW-0472">Membrane</keyword>
<dbReference type="CDD" id="cd02522">
    <property type="entry name" value="GT_2_like_a"/>
    <property type="match status" value="1"/>
</dbReference>
<comment type="subcellular location">
    <subcellularLocation>
        <location evidence="1">Cell membrane</location>
    </subcellularLocation>
</comment>
<dbReference type="Pfam" id="PF00535">
    <property type="entry name" value="Glycos_transf_2"/>
    <property type="match status" value="1"/>
</dbReference>
<evidence type="ECO:0000256" key="3">
    <source>
        <dbReference type="ARBA" id="ARBA00022676"/>
    </source>
</evidence>
<dbReference type="InterPro" id="IPR029044">
    <property type="entry name" value="Nucleotide-diphossugar_trans"/>
</dbReference>
<keyword evidence="3" id="KW-0328">Glycosyltransferase</keyword>
<organism evidence="8 9">
    <name type="scientific">Halochromatium salexigens</name>
    <name type="common">Chromatium salexigens</name>
    <dbReference type="NCBI Taxonomy" id="49447"/>
    <lineage>
        <taxon>Bacteria</taxon>
        <taxon>Pseudomonadati</taxon>
        <taxon>Pseudomonadota</taxon>
        <taxon>Gammaproteobacteria</taxon>
        <taxon>Chromatiales</taxon>
        <taxon>Chromatiaceae</taxon>
        <taxon>Halochromatium</taxon>
    </lineage>
</organism>
<dbReference type="SUPFAM" id="SSF53448">
    <property type="entry name" value="Nucleotide-diphospho-sugar transferases"/>
    <property type="match status" value="1"/>
</dbReference>
<keyword evidence="4" id="KW-0808">Transferase</keyword>
<keyword evidence="9" id="KW-1185">Reference proteome</keyword>
<accession>A0AAJ0XHY4</accession>
<dbReference type="EMBL" id="NHSF01000085">
    <property type="protein sequence ID" value="MBK5932266.1"/>
    <property type="molecule type" value="Genomic_DNA"/>
</dbReference>
<evidence type="ECO:0000256" key="2">
    <source>
        <dbReference type="ARBA" id="ARBA00022475"/>
    </source>
</evidence>